<dbReference type="CDD" id="cd00371">
    <property type="entry name" value="HMA"/>
    <property type="match status" value="1"/>
</dbReference>
<keyword evidence="12" id="KW-0460">Magnesium</keyword>
<organism evidence="21 22">
    <name type="scientific">Cohnella fermenti</name>
    <dbReference type="NCBI Taxonomy" id="2565925"/>
    <lineage>
        <taxon>Bacteria</taxon>
        <taxon>Bacillati</taxon>
        <taxon>Bacillota</taxon>
        <taxon>Bacilli</taxon>
        <taxon>Bacillales</taxon>
        <taxon>Paenibacillaceae</taxon>
        <taxon>Cohnella</taxon>
    </lineage>
</organism>
<feature type="transmembrane region" description="Helical" evidence="19">
    <location>
        <begin position="347"/>
        <end position="369"/>
    </location>
</feature>
<dbReference type="PANTHER" id="PTHR43520:SF5">
    <property type="entry name" value="CATION-TRANSPORTING P-TYPE ATPASE-RELATED"/>
    <property type="match status" value="1"/>
</dbReference>
<evidence type="ECO:0000256" key="3">
    <source>
        <dbReference type="ARBA" id="ARBA00012517"/>
    </source>
</evidence>
<evidence type="ECO:0000256" key="8">
    <source>
        <dbReference type="ARBA" id="ARBA00022723"/>
    </source>
</evidence>
<dbReference type="Gene3D" id="3.30.70.100">
    <property type="match status" value="1"/>
</dbReference>
<comment type="similarity">
    <text evidence="2 19">Belongs to the cation transport ATPase (P-type) (TC 3.A.3) family. Type IB subfamily.</text>
</comment>
<feature type="transmembrane region" description="Helical" evidence="19">
    <location>
        <begin position="93"/>
        <end position="112"/>
    </location>
</feature>
<dbReference type="InterPro" id="IPR059000">
    <property type="entry name" value="ATPase_P-type_domA"/>
</dbReference>
<dbReference type="SUPFAM" id="SSF81653">
    <property type="entry name" value="Calcium ATPase, transduction domain A"/>
    <property type="match status" value="1"/>
</dbReference>
<feature type="transmembrane region" description="Helical" evidence="19">
    <location>
        <begin position="709"/>
        <end position="728"/>
    </location>
</feature>
<comment type="caution">
    <text evidence="21">The sequence shown here is derived from an EMBL/GenBank/DDBJ whole genome shotgun (WGS) entry which is preliminary data.</text>
</comment>
<dbReference type="PROSITE" id="PS01047">
    <property type="entry name" value="HMA_1"/>
    <property type="match status" value="1"/>
</dbReference>
<dbReference type="InterPro" id="IPR008250">
    <property type="entry name" value="ATPase_P-typ_transduc_dom_A_sf"/>
</dbReference>
<dbReference type="Gene3D" id="2.70.150.10">
    <property type="entry name" value="Calcium-transporting ATPase, cytoplasmic transduction domain A"/>
    <property type="match status" value="1"/>
</dbReference>
<gene>
    <name evidence="21" type="ORF">E6C55_18995</name>
</gene>
<dbReference type="InterPro" id="IPR036412">
    <property type="entry name" value="HAD-like_sf"/>
</dbReference>
<feature type="transmembrane region" description="Helical" evidence="19">
    <location>
        <begin position="194"/>
        <end position="213"/>
    </location>
</feature>
<dbReference type="InterPro" id="IPR017969">
    <property type="entry name" value="Heavy-metal-associated_CS"/>
</dbReference>
<keyword evidence="4" id="KW-0813">Transport</keyword>
<evidence type="ECO:0000256" key="1">
    <source>
        <dbReference type="ARBA" id="ARBA00004651"/>
    </source>
</evidence>
<keyword evidence="9 19" id="KW-0547">Nucleotide-binding</keyword>
<dbReference type="InterPro" id="IPR023214">
    <property type="entry name" value="HAD_sf"/>
</dbReference>
<evidence type="ECO:0000256" key="17">
    <source>
        <dbReference type="ARBA" id="ARBA00023136"/>
    </source>
</evidence>
<dbReference type="NCBIfam" id="TIGR01511">
    <property type="entry name" value="ATPase-IB1_Cu"/>
    <property type="match status" value="1"/>
</dbReference>
<evidence type="ECO:0000256" key="7">
    <source>
        <dbReference type="ARBA" id="ARBA00022692"/>
    </source>
</evidence>
<dbReference type="GO" id="GO:0043682">
    <property type="term" value="F:P-type divalent copper transporter activity"/>
    <property type="evidence" value="ECO:0007669"/>
    <property type="project" value="TreeGrafter"/>
</dbReference>
<dbReference type="PANTHER" id="PTHR43520">
    <property type="entry name" value="ATP7, ISOFORM B"/>
    <property type="match status" value="1"/>
</dbReference>
<evidence type="ECO:0000256" key="15">
    <source>
        <dbReference type="ARBA" id="ARBA00023008"/>
    </source>
</evidence>
<dbReference type="GO" id="GO:0140581">
    <property type="term" value="F:P-type monovalent copper transporter activity"/>
    <property type="evidence" value="ECO:0007669"/>
    <property type="project" value="UniProtKB-EC"/>
</dbReference>
<keyword evidence="10" id="KW-0187">Copper transport</keyword>
<feature type="transmembrane region" description="Helical" evidence="19">
    <location>
        <begin position="157"/>
        <end position="174"/>
    </location>
</feature>
<dbReference type="InterPro" id="IPR006121">
    <property type="entry name" value="HMA_dom"/>
</dbReference>
<evidence type="ECO:0000256" key="14">
    <source>
        <dbReference type="ARBA" id="ARBA00022989"/>
    </source>
</evidence>
<keyword evidence="5 19" id="KW-1003">Cell membrane</keyword>
<dbReference type="EMBL" id="SSOB01000025">
    <property type="protein sequence ID" value="THF76363.1"/>
    <property type="molecule type" value="Genomic_DNA"/>
</dbReference>
<feature type="domain" description="HMA" evidence="20">
    <location>
        <begin position="6"/>
        <end position="72"/>
    </location>
</feature>
<evidence type="ECO:0000256" key="4">
    <source>
        <dbReference type="ARBA" id="ARBA00022448"/>
    </source>
</evidence>
<dbReference type="GO" id="GO:0016887">
    <property type="term" value="F:ATP hydrolysis activity"/>
    <property type="evidence" value="ECO:0007669"/>
    <property type="project" value="InterPro"/>
</dbReference>
<keyword evidence="6" id="KW-0597">Phosphoprotein</keyword>
<dbReference type="Gene3D" id="3.40.50.1000">
    <property type="entry name" value="HAD superfamily/HAD-like"/>
    <property type="match status" value="1"/>
</dbReference>
<keyword evidence="17 19" id="KW-0472">Membrane</keyword>
<dbReference type="PROSITE" id="PS00154">
    <property type="entry name" value="ATPASE_E1_E2"/>
    <property type="match status" value="1"/>
</dbReference>
<keyword evidence="11 19" id="KW-0067">ATP-binding</keyword>
<feature type="transmembrane region" description="Helical" evidence="19">
    <location>
        <begin position="381"/>
        <end position="401"/>
    </location>
</feature>
<dbReference type="SUPFAM" id="SSF81665">
    <property type="entry name" value="Calcium ATPase, transmembrane domain M"/>
    <property type="match status" value="1"/>
</dbReference>
<dbReference type="PROSITE" id="PS50846">
    <property type="entry name" value="HMA_2"/>
    <property type="match status" value="1"/>
</dbReference>
<keyword evidence="15" id="KW-0186">Copper</keyword>
<keyword evidence="8 19" id="KW-0479">Metal-binding</keyword>
<dbReference type="Pfam" id="PF00702">
    <property type="entry name" value="Hydrolase"/>
    <property type="match status" value="1"/>
</dbReference>
<dbReference type="GO" id="GO:0005507">
    <property type="term" value="F:copper ion binding"/>
    <property type="evidence" value="ECO:0007669"/>
    <property type="project" value="TreeGrafter"/>
</dbReference>
<evidence type="ECO:0000256" key="16">
    <source>
        <dbReference type="ARBA" id="ARBA00023065"/>
    </source>
</evidence>
<dbReference type="PRINTS" id="PR00943">
    <property type="entry name" value="CUATPASE"/>
</dbReference>
<evidence type="ECO:0000259" key="20">
    <source>
        <dbReference type="PROSITE" id="PS50846"/>
    </source>
</evidence>
<evidence type="ECO:0000256" key="12">
    <source>
        <dbReference type="ARBA" id="ARBA00022842"/>
    </source>
</evidence>
<dbReference type="FunFam" id="3.30.70.100:FF:000005">
    <property type="entry name" value="Copper-exporting P-type ATPase A"/>
    <property type="match status" value="1"/>
</dbReference>
<keyword evidence="22" id="KW-1185">Reference proteome</keyword>
<dbReference type="NCBIfam" id="TIGR01525">
    <property type="entry name" value="ATPase-IB_hvy"/>
    <property type="match status" value="1"/>
</dbReference>
<dbReference type="InterPro" id="IPR023298">
    <property type="entry name" value="ATPase_P-typ_TM_dom_sf"/>
</dbReference>
<evidence type="ECO:0000256" key="18">
    <source>
        <dbReference type="ARBA" id="ARBA00049289"/>
    </source>
</evidence>
<dbReference type="GO" id="GO:0055070">
    <property type="term" value="P:copper ion homeostasis"/>
    <property type="evidence" value="ECO:0007669"/>
    <property type="project" value="TreeGrafter"/>
</dbReference>
<evidence type="ECO:0000313" key="21">
    <source>
        <dbReference type="EMBL" id="THF76363.1"/>
    </source>
</evidence>
<keyword evidence="13" id="KW-1278">Translocase</keyword>
<dbReference type="NCBIfam" id="TIGR01494">
    <property type="entry name" value="ATPase_P-type"/>
    <property type="match status" value="1"/>
</dbReference>
<dbReference type="InterPro" id="IPR036163">
    <property type="entry name" value="HMA_dom_sf"/>
</dbReference>
<evidence type="ECO:0000256" key="13">
    <source>
        <dbReference type="ARBA" id="ARBA00022967"/>
    </source>
</evidence>
<comment type="subcellular location">
    <subcellularLocation>
        <location evidence="1">Cell membrane</location>
        <topology evidence="1">Multi-pass membrane protein</topology>
    </subcellularLocation>
</comment>
<dbReference type="InterPro" id="IPR018303">
    <property type="entry name" value="ATPase_P-typ_P_site"/>
</dbReference>
<dbReference type="Pfam" id="PF00122">
    <property type="entry name" value="E1-E2_ATPase"/>
    <property type="match status" value="1"/>
</dbReference>
<proteinExistence type="inferred from homology"/>
<evidence type="ECO:0000256" key="11">
    <source>
        <dbReference type="ARBA" id="ARBA00022840"/>
    </source>
</evidence>
<accession>A0A4S4BNG8</accession>
<protein>
    <recommendedName>
        <fullName evidence="3">P-type Cu(+) transporter</fullName>
        <ecNumber evidence="3">7.2.2.8</ecNumber>
    </recommendedName>
</protein>
<dbReference type="InterPro" id="IPR027256">
    <property type="entry name" value="P-typ_ATPase_IB"/>
</dbReference>
<dbReference type="PRINTS" id="PR00119">
    <property type="entry name" value="CATATPASE"/>
</dbReference>
<dbReference type="EC" id="7.2.2.8" evidence="3"/>
<dbReference type="InterPro" id="IPR001757">
    <property type="entry name" value="P_typ_ATPase"/>
</dbReference>
<evidence type="ECO:0000256" key="2">
    <source>
        <dbReference type="ARBA" id="ARBA00006024"/>
    </source>
</evidence>
<dbReference type="Proteomes" id="UP000310636">
    <property type="component" value="Unassembled WGS sequence"/>
</dbReference>
<sequence>MEGSMRHLQVHITGMTCAACSVRIEKSLGKLEGVKSASVSLATSRASVEWDGGEGSDELIAERIRKLGYGADLLRENDGKSPETETKAYRNRFVASTLLSLPLFAAMAGHFLGPAGVPIPEFVYRPFVQMALASLLLLYAAYPFYLGAYHALKQRMPNMDVLIAMSTSVAFFYSQYRAFRPEEGHDHALHGHPALYFDSIAMILVSVTLGKWLESIAKGNAAKSLSALRELRADTVRLVRGRARSVIPIGELRPGERFEVVSSEWVPVDGTIVEGVAETEEAMLTGEAELVFKQPGERVYAGTRLISGRLIVESDQAGEQTKLSRMIAFVENAQHSKPRIERSVDRVAAVFVPAILALSAATFVGWLYAAGALTAIDHAMAVLLVACPCALGLATPISMLIGSSLALRSGIVVKEASKLEALSQANVFLFDKTGTLTRGQPAVADISAPVVSPMLLLRLAASLEQHSDHPLALSVVKEAQVRRLLSASASDVTEVPGRGIGGLVEGRRVLLGRAAWLEEQGVRLPASPPPTSSAGGHSDSVLHCAFDGSWMGSIRFRDPVREDALETLRALETDGELWMATGDRREAAEAIAASLAIPNVRAELHPEQKLELLRELRGQGKRVVMIGDGANDSPALAAADVGIALAGGNESALQAGDIVVVGNRLSRIRDGFRIARSTMRNVKQNLLLALLYNAVMIPLAVIGVLDPRIACVGMASSSLIVVGNSLRLSRLRPARPAKEAKR</sequence>
<evidence type="ECO:0000256" key="6">
    <source>
        <dbReference type="ARBA" id="ARBA00022553"/>
    </source>
</evidence>
<evidence type="ECO:0000256" key="19">
    <source>
        <dbReference type="RuleBase" id="RU362081"/>
    </source>
</evidence>
<dbReference type="Pfam" id="PF00403">
    <property type="entry name" value="HMA"/>
    <property type="match status" value="1"/>
</dbReference>
<dbReference type="GO" id="GO:0005886">
    <property type="term" value="C:plasma membrane"/>
    <property type="evidence" value="ECO:0007669"/>
    <property type="project" value="UniProtKB-SubCell"/>
</dbReference>
<feature type="transmembrane region" description="Helical" evidence="19">
    <location>
        <begin position="686"/>
        <end position="703"/>
    </location>
</feature>
<dbReference type="SUPFAM" id="SSF56784">
    <property type="entry name" value="HAD-like"/>
    <property type="match status" value="1"/>
</dbReference>
<dbReference type="OrthoDB" id="9807843at2"/>
<comment type="catalytic activity">
    <reaction evidence="18">
        <text>Cu(+)(in) + ATP + H2O = Cu(+)(out) + ADP + phosphate + H(+)</text>
        <dbReference type="Rhea" id="RHEA:25792"/>
        <dbReference type="ChEBI" id="CHEBI:15377"/>
        <dbReference type="ChEBI" id="CHEBI:15378"/>
        <dbReference type="ChEBI" id="CHEBI:30616"/>
        <dbReference type="ChEBI" id="CHEBI:43474"/>
        <dbReference type="ChEBI" id="CHEBI:49552"/>
        <dbReference type="ChEBI" id="CHEBI:456216"/>
        <dbReference type="EC" id="7.2.2.8"/>
    </reaction>
</comment>
<keyword evidence="16" id="KW-0406">Ion transport</keyword>
<name>A0A4S4BNG8_9BACL</name>
<evidence type="ECO:0000256" key="5">
    <source>
        <dbReference type="ARBA" id="ARBA00022475"/>
    </source>
</evidence>
<dbReference type="GO" id="GO:0005524">
    <property type="term" value="F:ATP binding"/>
    <property type="evidence" value="ECO:0007669"/>
    <property type="project" value="UniProtKB-UniRule"/>
</dbReference>
<dbReference type="PROSITE" id="PS01229">
    <property type="entry name" value="COF_2"/>
    <property type="match status" value="1"/>
</dbReference>
<dbReference type="InterPro" id="IPR023299">
    <property type="entry name" value="ATPase_P-typ_cyto_dom_N"/>
</dbReference>
<keyword evidence="7 19" id="KW-0812">Transmembrane</keyword>
<keyword evidence="14 19" id="KW-1133">Transmembrane helix</keyword>
<feature type="transmembrane region" description="Helical" evidence="19">
    <location>
        <begin position="124"/>
        <end position="145"/>
    </location>
</feature>
<dbReference type="Gene3D" id="3.40.1110.10">
    <property type="entry name" value="Calcium-transporting ATPase, cytoplasmic domain N"/>
    <property type="match status" value="1"/>
</dbReference>
<dbReference type="AlphaFoldDB" id="A0A4S4BNG8"/>
<dbReference type="SUPFAM" id="SSF55008">
    <property type="entry name" value="HMA, heavy metal-associated domain"/>
    <property type="match status" value="1"/>
</dbReference>
<evidence type="ECO:0000256" key="10">
    <source>
        <dbReference type="ARBA" id="ARBA00022796"/>
    </source>
</evidence>
<evidence type="ECO:0000256" key="9">
    <source>
        <dbReference type="ARBA" id="ARBA00022741"/>
    </source>
</evidence>
<dbReference type="PRINTS" id="PR00942">
    <property type="entry name" value="CUATPASEI"/>
</dbReference>
<evidence type="ECO:0000313" key="22">
    <source>
        <dbReference type="Proteomes" id="UP000310636"/>
    </source>
</evidence>
<reference evidence="21 22" key="1">
    <citation type="submission" date="2019-04" db="EMBL/GenBank/DDBJ databases">
        <title>Cohnella sp. nov. isolated from preserved vegetables.</title>
        <authorList>
            <person name="Lin S.-Y."/>
            <person name="Hung M.-H."/>
            <person name="Young C.-C."/>
        </authorList>
    </citation>
    <scope>NUCLEOTIDE SEQUENCE [LARGE SCALE GENOMIC DNA]</scope>
    <source>
        <strain evidence="21 22">CC-MHH1044</strain>
    </source>
</reference>